<keyword evidence="8" id="KW-0472">Membrane</keyword>
<evidence type="ECO:0000259" key="9">
    <source>
        <dbReference type="PROSITE" id="PS50893"/>
    </source>
</evidence>
<evidence type="ECO:0000313" key="12">
    <source>
        <dbReference type="Proteomes" id="UP000552038"/>
    </source>
</evidence>
<dbReference type="InterPro" id="IPR027417">
    <property type="entry name" value="P-loop_NTPase"/>
</dbReference>
<dbReference type="EC" id="7.6.2.9" evidence="8"/>
<dbReference type="SUPFAM" id="SSF54631">
    <property type="entry name" value="CBS-domain pair"/>
    <property type="match status" value="1"/>
</dbReference>
<dbReference type="Gene3D" id="3.10.580.10">
    <property type="entry name" value="CBS-domain"/>
    <property type="match status" value="1"/>
</dbReference>
<dbReference type="GO" id="GO:0006970">
    <property type="term" value="P:response to osmotic stress"/>
    <property type="evidence" value="ECO:0007669"/>
    <property type="project" value="UniProtKB-ARBA"/>
</dbReference>
<dbReference type="PROSITE" id="PS50893">
    <property type="entry name" value="ABC_TRANSPORTER_2"/>
    <property type="match status" value="1"/>
</dbReference>
<dbReference type="SMART" id="SM00382">
    <property type="entry name" value="AAA"/>
    <property type="match status" value="1"/>
</dbReference>
<proteinExistence type="inferred from homology"/>
<evidence type="ECO:0000256" key="7">
    <source>
        <dbReference type="PROSITE-ProRule" id="PRU00703"/>
    </source>
</evidence>
<dbReference type="InterPro" id="IPR005892">
    <property type="entry name" value="Gly-betaine_transp_ATP-bd"/>
</dbReference>
<dbReference type="SMART" id="SM00116">
    <property type="entry name" value="CBS"/>
    <property type="match status" value="2"/>
</dbReference>
<dbReference type="InterPro" id="IPR000644">
    <property type="entry name" value="CBS_dom"/>
</dbReference>
<keyword evidence="8" id="KW-0997">Cell inner membrane</keyword>
<keyword evidence="2 8" id="KW-0813">Transport</keyword>
<comment type="similarity">
    <text evidence="1 8">Belongs to the ABC transporter superfamily.</text>
</comment>
<dbReference type="Pfam" id="PF00571">
    <property type="entry name" value="CBS"/>
    <property type="match status" value="1"/>
</dbReference>
<keyword evidence="4 8" id="KW-0067">ATP-binding</keyword>
<dbReference type="InterPro" id="IPR051921">
    <property type="entry name" value="ABC_osmolyte_uptake_ATP-bind"/>
</dbReference>
<dbReference type="GO" id="GO:0005524">
    <property type="term" value="F:ATP binding"/>
    <property type="evidence" value="ECO:0007669"/>
    <property type="project" value="UniProtKB-UniRule"/>
</dbReference>
<comment type="catalytic activity">
    <reaction evidence="8">
        <text>a quaternary ammonium(out) + ATP + H2O = a quaternary ammonium(in) + ADP + phosphate + H(+)</text>
        <dbReference type="Rhea" id="RHEA:11036"/>
        <dbReference type="ChEBI" id="CHEBI:15377"/>
        <dbReference type="ChEBI" id="CHEBI:15378"/>
        <dbReference type="ChEBI" id="CHEBI:30616"/>
        <dbReference type="ChEBI" id="CHEBI:35267"/>
        <dbReference type="ChEBI" id="CHEBI:43474"/>
        <dbReference type="ChEBI" id="CHEBI:456216"/>
    </reaction>
</comment>
<keyword evidence="5" id="KW-0029">Amino-acid transport</keyword>
<evidence type="ECO:0000259" key="10">
    <source>
        <dbReference type="PROSITE" id="PS51371"/>
    </source>
</evidence>
<dbReference type="PANTHER" id="PTHR43869:SF1">
    <property type="entry name" value="GLYCINE BETAINE_PROLINE BETAINE TRANSPORT SYSTEM ATP-BINDING PROTEIN PROV"/>
    <property type="match status" value="1"/>
</dbReference>
<dbReference type="GO" id="GO:0016887">
    <property type="term" value="F:ATP hydrolysis activity"/>
    <property type="evidence" value="ECO:0007669"/>
    <property type="project" value="UniProtKB-UniRule"/>
</dbReference>
<feature type="domain" description="CBS" evidence="10">
    <location>
        <begin position="290"/>
        <end position="346"/>
    </location>
</feature>
<dbReference type="InterPro" id="IPR017871">
    <property type="entry name" value="ABC_transporter-like_CS"/>
</dbReference>
<protein>
    <recommendedName>
        <fullName evidence="8">Quaternary amine transport ATP-binding protein</fullName>
        <ecNumber evidence="8">7.6.2.9</ecNumber>
    </recommendedName>
</protein>
<dbReference type="Pfam" id="PF00005">
    <property type="entry name" value="ABC_tran"/>
    <property type="match status" value="1"/>
</dbReference>
<evidence type="ECO:0000256" key="2">
    <source>
        <dbReference type="ARBA" id="ARBA00022448"/>
    </source>
</evidence>
<dbReference type="InterPro" id="IPR003593">
    <property type="entry name" value="AAA+_ATPase"/>
</dbReference>
<evidence type="ECO:0000256" key="8">
    <source>
        <dbReference type="RuleBase" id="RU369116"/>
    </source>
</evidence>
<organism evidence="11 12">
    <name type="scientific">Paenibacillus alvei</name>
    <name type="common">Bacillus alvei</name>
    <dbReference type="NCBI Taxonomy" id="44250"/>
    <lineage>
        <taxon>Bacteria</taxon>
        <taxon>Bacillati</taxon>
        <taxon>Bacillota</taxon>
        <taxon>Bacilli</taxon>
        <taxon>Bacillales</taxon>
        <taxon>Paenibacillaceae</taxon>
        <taxon>Paenibacillus</taxon>
    </lineage>
</organism>
<dbReference type="PANTHER" id="PTHR43869">
    <property type="entry name" value="GLYCINE BETAINE/PROLINE BETAINE TRANSPORT SYSTEM ATP-BINDING PROTEIN PROV"/>
    <property type="match status" value="1"/>
</dbReference>
<evidence type="ECO:0000256" key="3">
    <source>
        <dbReference type="ARBA" id="ARBA00022741"/>
    </source>
</evidence>
<dbReference type="GO" id="GO:0005886">
    <property type="term" value="C:plasma membrane"/>
    <property type="evidence" value="ECO:0007669"/>
    <property type="project" value="UniProtKB-SubCell"/>
</dbReference>
<comment type="subcellular location">
    <subcellularLocation>
        <location evidence="8">Cell inner membrane</location>
        <topology evidence="8">Peripheral membrane protein</topology>
    </subcellularLocation>
</comment>
<dbReference type="PROSITE" id="PS00211">
    <property type="entry name" value="ABC_TRANSPORTER_1"/>
    <property type="match status" value="1"/>
</dbReference>
<comment type="subunit">
    <text evidence="8">The complex is probably composed of two ATP-binding proteins, two transmembrane proteins and a solute-binding protein.</text>
</comment>
<sequence length="439" mass="48319">MHKNPYAKGVSGLSMIKVSQVTKIFGHYEQKALALLQQGWSRERLAKEKQATVAVNQVSFTVEQGEIFVIMGLSGSGKSTLVRMLNRLIEPTSGEIWLKDRNISKLNTTELREVRRRTIGMVFQKFALFPHRSVLDNAAYGLEIQGLSKEERYRKAAEALRLVGLNGWEDKYPDELSAGMQQRVGLARALANDPDILLMDEAFSALDPLIRRDMQDELLALQQKMHKTIIFITHDLDEALRIGDRIALLKDGKLIQIGTPEQMLMQPADEYVERFVEGVDLSKVLTAAHIMRRPETISQDRGPRVALQLMRDIGISTLFVVGKDKSLQGVVTAEQASEAARSGLTLQEAMHTEVPTVSPTVVLNELFALSGKAKLPIAVVDPDGKLLGAIVRGAVLGALAGNLPDSPPSSQSQLELYSASVTDISFAAEGVLNHAAEHR</sequence>
<evidence type="ECO:0000256" key="6">
    <source>
        <dbReference type="ARBA" id="ARBA00023122"/>
    </source>
</evidence>
<evidence type="ECO:0000313" key="11">
    <source>
        <dbReference type="EMBL" id="NOJ70727.1"/>
    </source>
</evidence>
<dbReference type="Gene3D" id="3.40.50.300">
    <property type="entry name" value="P-loop containing nucleotide triphosphate hydrolases"/>
    <property type="match status" value="1"/>
</dbReference>
<dbReference type="PROSITE" id="PS51371">
    <property type="entry name" value="CBS"/>
    <property type="match status" value="1"/>
</dbReference>
<dbReference type="CDD" id="cd03294">
    <property type="entry name" value="ABC_Pro_Gly_Betaine"/>
    <property type="match status" value="1"/>
</dbReference>
<evidence type="ECO:0000256" key="5">
    <source>
        <dbReference type="ARBA" id="ARBA00022970"/>
    </source>
</evidence>
<dbReference type="AlphaFoldDB" id="A0AAP7A0N2"/>
<keyword evidence="6 7" id="KW-0129">CBS domain</keyword>
<name>A0AAP7A0N2_PAEAL</name>
<dbReference type="NCBIfam" id="TIGR01186">
    <property type="entry name" value="proV"/>
    <property type="match status" value="1"/>
</dbReference>
<dbReference type="InterPro" id="IPR046342">
    <property type="entry name" value="CBS_dom_sf"/>
</dbReference>
<dbReference type="SUPFAM" id="SSF52540">
    <property type="entry name" value="P-loop containing nucleoside triphosphate hydrolases"/>
    <property type="match status" value="1"/>
</dbReference>
<dbReference type="GO" id="GO:0006865">
    <property type="term" value="P:amino acid transport"/>
    <property type="evidence" value="ECO:0007669"/>
    <property type="project" value="UniProtKB-UniRule"/>
</dbReference>
<gene>
    <name evidence="11" type="ORF">HMI46_09195</name>
</gene>
<dbReference type="GO" id="GO:0031460">
    <property type="term" value="P:glycine betaine transport"/>
    <property type="evidence" value="ECO:0007669"/>
    <property type="project" value="InterPro"/>
</dbReference>
<reference evidence="11 12" key="1">
    <citation type="submission" date="2020-05" db="EMBL/GenBank/DDBJ databases">
        <title>Whole genome sequencing and identification of novel metabolites from Paenibacillus alvei strain JR949.</title>
        <authorList>
            <person name="Rajendhran J."/>
            <person name="Sree Pranav P."/>
            <person name="Mahalakshmi B."/>
            <person name="Karthikeyan R."/>
        </authorList>
    </citation>
    <scope>NUCLEOTIDE SEQUENCE [LARGE SCALE GENOMIC DNA]</scope>
    <source>
        <strain evidence="11 12">JR949</strain>
    </source>
</reference>
<evidence type="ECO:0000256" key="1">
    <source>
        <dbReference type="ARBA" id="ARBA00005417"/>
    </source>
</evidence>
<dbReference type="GO" id="GO:0015418">
    <property type="term" value="F:ABC-type quaternary ammonium compound transporting activity"/>
    <property type="evidence" value="ECO:0007669"/>
    <property type="project" value="UniProtKB-EC"/>
</dbReference>
<evidence type="ECO:0000256" key="4">
    <source>
        <dbReference type="ARBA" id="ARBA00022840"/>
    </source>
</evidence>
<keyword evidence="3 8" id="KW-0547">Nucleotide-binding</keyword>
<comment type="caution">
    <text evidence="11">The sequence shown here is derived from an EMBL/GenBank/DDBJ whole genome shotgun (WGS) entry which is preliminary data.</text>
</comment>
<keyword evidence="8" id="KW-1003">Cell membrane</keyword>
<accession>A0AAP7A0N2</accession>
<feature type="domain" description="ABC transporter" evidence="9">
    <location>
        <begin position="40"/>
        <end position="276"/>
    </location>
</feature>
<dbReference type="EMBL" id="JABFOR010000008">
    <property type="protein sequence ID" value="NOJ70727.1"/>
    <property type="molecule type" value="Genomic_DNA"/>
</dbReference>
<dbReference type="InterPro" id="IPR003439">
    <property type="entry name" value="ABC_transporter-like_ATP-bd"/>
</dbReference>
<dbReference type="FunFam" id="3.40.50.300:FF:000201">
    <property type="entry name" value="Glycine betaine/L-proline ABC transporter ATP-binding protein"/>
    <property type="match status" value="1"/>
</dbReference>
<dbReference type="Proteomes" id="UP000552038">
    <property type="component" value="Unassembled WGS sequence"/>
</dbReference>